<dbReference type="InterPro" id="IPR047817">
    <property type="entry name" value="ABC2_TM_bact-type"/>
</dbReference>
<proteinExistence type="inferred from homology"/>
<dbReference type="Pfam" id="PF01061">
    <property type="entry name" value="ABC2_membrane"/>
    <property type="match status" value="1"/>
</dbReference>
<comment type="caution">
    <text evidence="8">The sequence shown here is derived from an EMBL/GenBank/DDBJ whole genome shotgun (WGS) entry which is preliminary data.</text>
</comment>
<keyword evidence="6" id="KW-0813">Transport</keyword>
<evidence type="ECO:0000256" key="5">
    <source>
        <dbReference type="ARBA" id="ARBA00023251"/>
    </source>
</evidence>
<keyword evidence="6" id="KW-1003">Cell membrane</keyword>
<dbReference type="InterPro" id="IPR013525">
    <property type="entry name" value="ABC2_TM"/>
</dbReference>
<evidence type="ECO:0000259" key="7">
    <source>
        <dbReference type="PROSITE" id="PS51012"/>
    </source>
</evidence>
<feature type="transmembrane region" description="Helical" evidence="6">
    <location>
        <begin position="190"/>
        <end position="209"/>
    </location>
</feature>
<evidence type="ECO:0000256" key="4">
    <source>
        <dbReference type="ARBA" id="ARBA00023136"/>
    </source>
</evidence>
<evidence type="ECO:0000256" key="2">
    <source>
        <dbReference type="ARBA" id="ARBA00022692"/>
    </source>
</evidence>
<keyword evidence="9" id="KW-1185">Reference proteome</keyword>
<feature type="domain" description="ABC transmembrane type-2" evidence="7">
    <location>
        <begin position="45"/>
        <end position="272"/>
    </location>
</feature>
<sequence>MSAVTEAPPADRGPHLAKKINPVSTVRHGMLLTWRSLLKIKSNPEEVLGLTFMPIMFVTLFVFIFGQAISSSWQDYRDFIIPGITAQSVIFATIGTGVALNTDIEKGIFDRFRSLPIARSAPLIGAILGDMVRYLLTVIVVLLVGFAIGFRPGGGFFGVVGAAAVVMLFAFSLCWLSAFVGLLLRTPMAVNIFGSIWMFPLTFGASTFVPTERMPDWVRVFAENNPVTHVTNTMRGMMDGTPFAEPLLWTLAWTVVITGVFFPLATRAYRRRS</sequence>
<comment type="similarity">
    <text evidence="6">Belongs to the ABC-2 integral membrane protein family.</text>
</comment>
<keyword evidence="5" id="KW-0046">Antibiotic resistance</keyword>
<dbReference type="PROSITE" id="PS51012">
    <property type="entry name" value="ABC_TM2"/>
    <property type="match status" value="1"/>
</dbReference>
<dbReference type="Proteomes" id="UP000240542">
    <property type="component" value="Unassembled WGS sequence"/>
</dbReference>
<dbReference type="GO" id="GO:0140359">
    <property type="term" value="F:ABC-type transporter activity"/>
    <property type="evidence" value="ECO:0007669"/>
    <property type="project" value="InterPro"/>
</dbReference>
<dbReference type="GO" id="GO:0043190">
    <property type="term" value="C:ATP-binding cassette (ABC) transporter complex"/>
    <property type="evidence" value="ECO:0007669"/>
    <property type="project" value="InterPro"/>
</dbReference>
<evidence type="ECO:0000256" key="1">
    <source>
        <dbReference type="ARBA" id="ARBA00004141"/>
    </source>
</evidence>
<feature type="transmembrane region" description="Helical" evidence="6">
    <location>
        <begin position="247"/>
        <end position="265"/>
    </location>
</feature>
<dbReference type="GO" id="GO:0046677">
    <property type="term" value="P:response to antibiotic"/>
    <property type="evidence" value="ECO:0007669"/>
    <property type="project" value="UniProtKB-KW"/>
</dbReference>
<dbReference type="RefSeq" id="WP_106587013.1">
    <property type="nucleotide sequence ID" value="NZ_PYGA01000042.1"/>
</dbReference>
<feature type="transmembrane region" description="Helical" evidence="6">
    <location>
        <begin position="156"/>
        <end position="183"/>
    </location>
</feature>
<dbReference type="PANTHER" id="PTHR43229">
    <property type="entry name" value="NODULATION PROTEIN J"/>
    <property type="match status" value="1"/>
</dbReference>
<dbReference type="OrthoDB" id="8988363at2"/>
<accession>A0A2P8CC78</accession>
<evidence type="ECO:0000256" key="3">
    <source>
        <dbReference type="ARBA" id="ARBA00022989"/>
    </source>
</evidence>
<evidence type="ECO:0000313" key="9">
    <source>
        <dbReference type="Proteomes" id="UP000240542"/>
    </source>
</evidence>
<name>A0A2P8CC78_9ACTN</name>
<organism evidence="8 9">
    <name type="scientific">Murinocardiopsis flavida</name>
    <dbReference type="NCBI Taxonomy" id="645275"/>
    <lineage>
        <taxon>Bacteria</taxon>
        <taxon>Bacillati</taxon>
        <taxon>Actinomycetota</taxon>
        <taxon>Actinomycetes</taxon>
        <taxon>Streptosporangiales</taxon>
        <taxon>Nocardiopsidaceae</taxon>
        <taxon>Murinocardiopsis</taxon>
    </lineage>
</organism>
<evidence type="ECO:0000256" key="6">
    <source>
        <dbReference type="RuleBase" id="RU361157"/>
    </source>
</evidence>
<dbReference type="PANTHER" id="PTHR43229:SF2">
    <property type="entry name" value="NODULATION PROTEIN J"/>
    <property type="match status" value="1"/>
</dbReference>
<evidence type="ECO:0000313" key="8">
    <source>
        <dbReference type="EMBL" id="PSK82590.1"/>
    </source>
</evidence>
<dbReference type="InterPro" id="IPR000412">
    <property type="entry name" value="ABC_2_transport"/>
</dbReference>
<reference evidence="8 9" key="1">
    <citation type="submission" date="2018-03" db="EMBL/GenBank/DDBJ databases">
        <title>Genomic Encyclopedia of Archaeal and Bacterial Type Strains, Phase II (KMG-II): from individual species to whole genera.</title>
        <authorList>
            <person name="Goeker M."/>
        </authorList>
    </citation>
    <scope>NUCLEOTIDE SEQUENCE [LARGE SCALE GENOMIC DNA]</scope>
    <source>
        <strain evidence="8 9">DSM 45312</strain>
    </source>
</reference>
<feature type="transmembrane region" description="Helical" evidence="6">
    <location>
        <begin position="79"/>
        <end position="100"/>
    </location>
</feature>
<feature type="transmembrane region" description="Helical" evidence="6">
    <location>
        <begin position="121"/>
        <end position="150"/>
    </location>
</feature>
<keyword evidence="4 6" id="KW-0472">Membrane</keyword>
<comment type="subcellular location">
    <subcellularLocation>
        <location evidence="6">Cell membrane</location>
        <topology evidence="6">Multi-pass membrane protein</topology>
    </subcellularLocation>
    <subcellularLocation>
        <location evidence="1">Membrane</location>
        <topology evidence="1">Multi-pass membrane protein</topology>
    </subcellularLocation>
</comment>
<keyword evidence="2 6" id="KW-0812">Transmembrane</keyword>
<feature type="transmembrane region" description="Helical" evidence="6">
    <location>
        <begin position="47"/>
        <end position="67"/>
    </location>
</feature>
<gene>
    <name evidence="8" type="ORF">CLV63_1422</name>
</gene>
<dbReference type="PIRSF" id="PIRSF006648">
    <property type="entry name" value="DrrB"/>
    <property type="match status" value="1"/>
</dbReference>
<dbReference type="InterPro" id="IPR051784">
    <property type="entry name" value="Nod_factor_ABC_transporter"/>
</dbReference>
<keyword evidence="3 6" id="KW-1133">Transmembrane helix</keyword>
<protein>
    <recommendedName>
        <fullName evidence="6">Transport permease protein</fullName>
    </recommendedName>
</protein>
<dbReference type="AlphaFoldDB" id="A0A2P8CC78"/>
<dbReference type="EMBL" id="PYGA01000042">
    <property type="protein sequence ID" value="PSK82590.1"/>
    <property type="molecule type" value="Genomic_DNA"/>
</dbReference>